<keyword evidence="11" id="KW-0407">Ion channel</keyword>
<dbReference type="Proteomes" id="UP001501570">
    <property type="component" value="Unassembled WGS sequence"/>
</dbReference>
<evidence type="ECO:0000256" key="12">
    <source>
        <dbReference type="ARBA" id="ARBA00034430"/>
    </source>
</evidence>
<sequence length="238" mass="26481">MTSWIRSLAQAQRPQAGATDPAFGMERGPRRVTGFTDAVFAITSTLLVLDIRLPNGTENLDRGLLTLWPSYLAYAVTFLLIGQTWVNHHIMFDHIRSVDRLLLLLNTLMLMIGAFLPFAASVLAQAFRTGQGERPATVFYGVTFMLGAIVFNLIWQYARHDHRLLGRTIDPEGARVISRRLLPAPFWIALGTGLGIVVPLLGVLVIASLIPFYWLSIPGENRSRRQRGSTGDRGQARE</sequence>
<evidence type="ECO:0000256" key="10">
    <source>
        <dbReference type="ARBA" id="ARBA00023136"/>
    </source>
</evidence>
<feature type="transmembrane region" description="Helical" evidence="13">
    <location>
        <begin position="63"/>
        <end position="81"/>
    </location>
</feature>
<keyword evidence="6" id="KW-0631">Potassium channel</keyword>
<evidence type="ECO:0000256" key="11">
    <source>
        <dbReference type="ARBA" id="ARBA00023303"/>
    </source>
</evidence>
<evidence type="ECO:0008006" key="16">
    <source>
        <dbReference type="Google" id="ProtNLM"/>
    </source>
</evidence>
<gene>
    <name evidence="14" type="ORF">GCM10023322_07550</name>
</gene>
<feature type="transmembrane region" description="Helical" evidence="13">
    <location>
        <begin position="136"/>
        <end position="158"/>
    </location>
</feature>
<evidence type="ECO:0000256" key="8">
    <source>
        <dbReference type="ARBA" id="ARBA00022989"/>
    </source>
</evidence>
<dbReference type="PANTHER" id="PTHR31462">
    <property type="entry name" value="ENDOSOMAL/LYSOSOMAL POTASSIUM CHANNEL TMEM175"/>
    <property type="match status" value="1"/>
</dbReference>
<feature type="transmembrane region" description="Helical" evidence="13">
    <location>
        <begin position="186"/>
        <end position="215"/>
    </location>
</feature>
<dbReference type="EMBL" id="BAABJQ010000002">
    <property type="protein sequence ID" value="GAA5178986.1"/>
    <property type="molecule type" value="Genomic_DNA"/>
</dbReference>
<keyword evidence="5 13" id="KW-0812">Transmembrane</keyword>
<proteinExistence type="inferred from homology"/>
<name>A0ABP9RL76_9ACTN</name>
<evidence type="ECO:0000256" key="5">
    <source>
        <dbReference type="ARBA" id="ARBA00022692"/>
    </source>
</evidence>
<evidence type="ECO:0000256" key="6">
    <source>
        <dbReference type="ARBA" id="ARBA00022826"/>
    </source>
</evidence>
<keyword evidence="7" id="KW-0630">Potassium</keyword>
<evidence type="ECO:0000256" key="1">
    <source>
        <dbReference type="ARBA" id="ARBA00004141"/>
    </source>
</evidence>
<dbReference type="RefSeq" id="WP_345626106.1">
    <property type="nucleotide sequence ID" value="NZ_BAABJQ010000002.1"/>
</dbReference>
<evidence type="ECO:0000313" key="15">
    <source>
        <dbReference type="Proteomes" id="UP001501570"/>
    </source>
</evidence>
<keyword evidence="10 13" id="KW-0472">Membrane</keyword>
<keyword evidence="9" id="KW-0406">Ion transport</keyword>
<evidence type="ECO:0000256" key="4">
    <source>
        <dbReference type="ARBA" id="ARBA00022538"/>
    </source>
</evidence>
<dbReference type="Pfam" id="PF06736">
    <property type="entry name" value="TMEM175"/>
    <property type="match status" value="1"/>
</dbReference>
<dbReference type="InterPro" id="IPR010617">
    <property type="entry name" value="TMEM175-like"/>
</dbReference>
<comment type="caution">
    <text evidence="14">The sequence shown here is derived from an EMBL/GenBank/DDBJ whole genome shotgun (WGS) entry which is preliminary data.</text>
</comment>
<evidence type="ECO:0000256" key="9">
    <source>
        <dbReference type="ARBA" id="ARBA00023065"/>
    </source>
</evidence>
<evidence type="ECO:0000256" key="13">
    <source>
        <dbReference type="SAM" id="Phobius"/>
    </source>
</evidence>
<keyword evidence="8 13" id="KW-1133">Transmembrane helix</keyword>
<evidence type="ECO:0000256" key="2">
    <source>
        <dbReference type="ARBA" id="ARBA00006920"/>
    </source>
</evidence>
<protein>
    <recommendedName>
        <fullName evidence="16">DUF1211 domain-containing protein</fullName>
    </recommendedName>
</protein>
<evidence type="ECO:0000256" key="3">
    <source>
        <dbReference type="ARBA" id="ARBA00022448"/>
    </source>
</evidence>
<feature type="transmembrane region" description="Helical" evidence="13">
    <location>
        <begin position="101"/>
        <end position="124"/>
    </location>
</feature>
<keyword evidence="15" id="KW-1185">Reference proteome</keyword>
<organism evidence="14 15">
    <name type="scientific">Rugosimonospora acidiphila</name>
    <dbReference type="NCBI Taxonomy" id="556531"/>
    <lineage>
        <taxon>Bacteria</taxon>
        <taxon>Bacillati</taxon>
        <taxon>Actinomycetota</taxon>
        <taxon>Actinomycetes</taxon>
        <taxon>Micromonosporales</taxon>
        <taxon>Micromonosporaceae</taxon>
        <taxon>Rugosimonospora</taxon>
    </lineage>
</organism>
<comment type="subcellular location">
    <subcellularLocation>
        <location evidence="1">Membrane</location>
        <topology evidence="1">Multi-pass membrane protein</topology>
    </subcellularLocation>
</comment>
<dbReference type="PANTHER" id="PTHR31462:SF5">
    <property type="entry name" value="ENDOSOMAL_LYSOSOMAL PROTON CHANNEL TMEM175"/>
    <property type="match status" value="1"/>
</dbReference>
<keyword evidence="4" id="KW-0633">Potassium transport</keyword>
<reference evidence="15" key="1">
    <citation type="journal article" date="2019" name="Int. J. Syst. Evol. Microbiol.">
        <title>The Global Catalogue of Microorganisms (GCM) 10K type strain sequencing project: providing services to taxonomists for standard genome sequencing and annotation.</title>
        <authorList>
            <consortium name="The Broad Institute Genomics Platform"/>
            <consortium name="The Broad Institute Genome Sequencing Center for Infectious Disease"/>
            <person name="Wu L."/>
            <person name="Ma J."/>
        </authorList>
    </citation>
    <scope>NUCLEOTIDE SEQUENCE [LARGE SCALE GENOMIC DNA]</scope>
    <source>
        <strain evidence="15">JCM 18304</strain>
    </source>
</reference>
<evidence type="ECO:0000256" key="7">
    <source>
        <dbReference type="ARBA" id="ARBA00022958"/>
    </source>
</evidence>
<comment type="catalytic activity">
    <reaction evidence="12">
        <text>K(+)(in) = K(+)(out)</text>
        <dbReference type="Rhea" id="RHEA:29463"/>
        <dbReference type="ChEBI" id="CHEBI:29103"/>
    </reaction>
</comment>
<keyword evidence="3" id="KW-0813">Transport</keyword>
<evidence type="ECO:0000313" key="14">
    <source>
        <dbReference type="EMBL" id="GAA5178986.1"/>
    </source>
</evidence>
<accession>A0ABP9RL76</accession>
<comment type="similarity">
    <text evidence="2">Belongs to the TMEM175 family.</text>
</comment>